<reference evidence="1" key="1">
    <citation type="submission" date="2021-02" db="EMBL/GenBank/DDBJ databases">
        <authorList>
            <person name="Dougan E. K."/>
            <person name="Rhodes N."/>
            <person name="Thang M."/>
            <person name="Chan C."/>
        </authorList>
    </citation>
    <scope>NUCLEOTIDE SEQUENCE</scope>
</reference>
<sequence>MSAEVCPMDVLLTVRKLFQEVGWAESQGDQRFQTTSAGRFAKGMDVVVSFPAAYGDAWGELVRISELLGPAGFAATGHWFPEDAEGYGIHDYDAAGKCHCHHLYGKQQDWGCRWYTMTQNKIRLAHQKGCNLIFVTKIDGSIGATQRQESSFLASQGMRVRIVAMDEFAVEMTAKQYGLADDARQIFDMNPSDKIDFLGSSDKGFELANVAIVSYPGVHGHGWNQLTKGSLKEGSMIATSCVFLPTEASPGYGEHAAHQESGQGFFLHRDGCHCDHLYPYPQYRTRPKWGCRWFEMWMDRTRVAHHHCCLIVVTKQDGSLGKSQEGEVAFLERENMAYERVKISEFALMILMGK</sequence>
<evidence type="ECO:0000313" key="1">
    <source>
        <dbReference type="EMBL" id="CAE7161269.1"/>
    </source>
</evidence>
<dbReference type="AlphaFoldDB" id="A0A812IRY5"/>
<gene>
    <name evidence="1" type="primary">klhl3</name>
    <name evidence="1" type="ORF">SPIL2461_LOCUS521</name>
</gene>
<protein>
    <submittedName>
        <fullName evidence="1">Klhl3 protein</fullName>
    </submittedName>
</protein>
<dbReference type="OrthoDB" id="10480106at2759"/>
<organism evidence="1 2">
    <name type="scientific">Symbiodinium pilosum</name>
    <name type="common">Dinoflagellate</name>
    <dbReference type="NCBI Taxonomy" id="2952"/>
    <lineage>
        <taxon>Eukaryota</taxon>
        <taxon>Sar</taxon>
        <taxon>Alveolata</taxon>
        <taxon>Dinophyceae</taxon>
        <taxon>Suessiales</taxon>
        <taxon>Symbiodiniaceae</taxon>
        <taxon>Symbiodinium</taxon>
    </lineage>
</organism>
<keyword evidence="2" id="KW-1185">Reference proteome</keyword>
<name>A0A812IRY5_SYMPI</name>
<dbReference type="Proteomes" id="UP000649617">
    <property type="component" value="Unassembled WGS sequence"/>
</dbReference>
<evidence type="ECO:0000313" key="2">
    <source>
        <dbReference type="Proteomes" id="UP000649617"/>
    </source>
</evidence>
<accession>A0A812IRY5</accession>
<comment type="caution">
    <text evidence="1">The sequence shown here is derived from an EMBL/GenBank/DDBJ whole genome shotgun (WGS) entry which is preliminary data.</text>
</comment>
<proteinExistence type="predicted"/>
<dbReference type="EMBL" id="CAJNIZ010000405">
    <property type="protein sequence ID" value="CAE7161269.1"/>
    <property type="molecule type" value="Genomic_DNA"/>
</dbReference>